<organism evidence="1 2">
    <name type="scientific">Cesiribacter andamanensis AMV16</name>
    <dbReference type="NCBI Taxonomy" id="1279009"/>
    <lineage>
        <taxon>Bacteria</taxon>
        <taxon>Pseudomonadati</taxon>
        <taxon>Bacteroidota</taxon>
        <taxon>Cytophagia</taxon>
        <taxon>Cytophagales</taxon>
        <taxon>Cesiribacteraceae</taxon>
        <taxon>Cesiribacter</taxon>
    </lineage>
</organism>
<evidence type="ECO:0000313" key="1">
    <source>
        <dbReference type="EMBL" id="EMR04446.1"/>
    </source>
</evidence>
<dbReference type="Proteomes" id="UP000011910">
    <property type="component" value="Unassembled WGS sequence"/>
</dbReference>
<reference evidence="1 2" key="1">
    <citation type="journal article" date="2013" name="Genome Announc.">
        <title>Draft Genome Sequence of Cesiribacter andamanensis Strain AMV16T, Isolated from a Soil Sample from a Mud Volcano in the Andaman Islands, India.</title>
        <authorList>
            <person name="Shivaji S."/>
            <person name="Ara S."/>
            <person name="Begum Z."/>
            <person name="Srinivas T.N."/>
            <person name="Singh A."/>
            <person name="Kumar Pinnaka A."/>
        </authorList>
    </citation>
    <scope>NUCLEOTIDE SEQUENCE [LARGE SCALE GENOMIC DNA]</scope>
    <source>
        <strain evidence="1 2">AMV16</strain>
    </source>
</reference>
<keyword evidence="2" id="KW-1185">Reference proteome</keyword>
<protein>
    <recommendedName>
        <fullName evidence="3">Transposase</fullName>
    </recommendedName>
</protein>
<dbReference type="EMBL" id="AODQ01000005">
    <property type="protein sequence ID" value="EMR04446.1"/>
    <property type="molecule type" value="Genomic_DNA"/>
</dbReference>
<dbReference type="RefSeq" id="WP_009193753.1">
    <property type="nucleotide sequence ID" value="NZ_AODQ01000005.1"/>
</dbReference>
<evidence type="ECO:0000313" key="2">
    <source>
        <dbReference type="Proteomes" id="UP000011910"/>
    </source>
</evidence>
<dbReference type="AlphaFoldDB" id="M7NB67"/>
<dbReference type="STRING" id="1279009.ADICEAN_00344"/>
<evidence type="ECO:0008006" key="3">
    <source>
        <dbReference type="Google" id="ProtNLM"/>
    </source>
</evidence>
<comment type="caution">
    <text evidence="1">The sequence shown here is derived from an EMBL/GenBank/DDBJ whole genome shotgun (WGS) entry which is preliminary data.</text>
</comment>
<name>M7NB67_9BACT</name>
<sequence length="96" mass="11359">MSRPSCKPDLIRAIIRLCRRGKRINQHSVAEEAARSLATVKKYWKDPEVQATIRQHYTRDSIETELFVHDLPGPIYLDFRAQHVETWRGNFWLLLN</sequence>
<accession>M7NB67</accession>
<proteinExistence type="predicted"/>
<gene>
    <name evidence="1" type="ORF">ADICEAN_00344</name>
</gene>